<keyword evidence="2" id="KW-1185">Reference proteome</keyword>
<organism evidence="1 2">
    <name type="scientific">Vararia minispora EC-137</name>
    <dbReference type="NCBI Taxonomy" id="1314806"/>
    <lineage>
        <taxon>Eukaryota</taxon>
        <taxon>Fungi</taxon>
        <taxon>Dikarya</taxon>
        <taxon>Basidiomycota</taxon>
        <taxon>Agaricomycotina</taxon>
        <taxon>Agaricomycetes</taxon>
        <taxon>Russulales</taxon>
        <taxon>Lachnocladiaceae</taxon>
        <taxon>Vararia</taxon>
    </lineage>
</organism>
<name>A0ACB8QNQ9_9AGAM</name>
<proteinExistence type="predicted"/>
<reference evidence="1" key="2">
    <citation type="journal article" date="2022" name="New Phytol.">
        <title>Evolutionary transition to the ectomycorrhizal habit in the genomes of a hyperdiverse lineage of mushroom-forming fungi.</title>
        <authorList>
            <person name="Looney B."/>
            <person name="Miyauchi S."/>
            <person name="Morin E."/>
            <person name="Drula E."/>
            <person name="Courty P.E."/>
            <person name="Kohler A."/>
            <person name="Kuo A."/>
            <person name="LaButti K."/>
            <person name="Pangilinan J."/>
            <person name="Lipzen A."/>
            <person name="Riley R."/>
            <person name="Andreopoulos W."/>
            <person name="He G."/>
            <person name="Johnson J."/>
            <person name="Nolan M."/>
            <person name="Tritt A."/>
            <person name="Barry K.W."/>
            <person name="Grigoriev I.V."/>
            <person name="Nagy L.G."/>
            <person name="Hibbett D."/>
            <person name="Henrissat B."/>
            <person name="Matheny P.B."/>
            <person name="Labbe J."/>
            <person name="Martin F.M."/>
        </authorList>
    </citation>
    <scope>NUCLEOTIDE SEQUENCE</scope>
    <source>
        <strain evidence="1">EC-137</strain>
    </source>
</reference>
<dbReference type="EMBL" id="MU273519">
    <property type="protein sequence ID" value="KAI0033478.1"/>
    <property type="molecule type" value="Genomic_DNA"/>
</dbReference>
<sequence>MPTSAHAIFGATVSTATCLAAAPLGSHFAELQHAEAALLQHALGNPSVATLHGALKHVSFRVLVLILHQCTNGDLHTALRQSCLSLDNMNAEERLLAAVAHCHARGISHRDLS</sequence>
<reference evidence="1" key="1">
    <citation type="submission" date="2021-02" db="EMBL/GenBank/DDBJ databases">
        <authorList>
            <consortium name="DOE Joint Genome Institute"/>
            <person name="Ahrendt S."/>
            <person name="Looney B.P."/>
            <person name="Miyauchi S."/>
            <person name="Morin E."/>
            <person name="Drula E."/>
            <person name="Courty P.E."/>
            <person name="Chicoki N."/>
            <person name="Fauchery L."/>
            <person name="Kohler A."/>
            <person name="Kuo A."/>
            <person name="Labutti K."/>
            <person name="Pangilinan J."/>
            <person name="Lipzen A."/>
            <person name="Riley R."/>
            <person name="Andreopoulos W."/>
            <person name="He G."/>
            <person name="Johnson J."/>
            <person name="Barry K.W."/>
            <person name="Grigoriev I.V."/>
            <person name="Nagy L."/>
            <person name="Hibbett D."/>
            <person name="Henrissat B."/>
            <person name="Matheny P.B."/>
            <person name="Labbe J."/>
            <person name="Martin F."/>
        </authorList>
    </citation>
    <scope>NUCLEOTIDE SEQUENCE</scope>
    <source>
        <strain evidence="1">EC-137</strain>
    </source>
</reference>
<evidence type="ECO:0000313" key="2">
    <source>
        <dbReference type="Proteomes" id="UP000814128"/>
    </source>
</evidence>
<comment type="caution">
    <text evidence="1">The sequence shown here is derived from an EMBL/GenBank/DDBJ whole genome shotgun (WGS) entry which is preliminary data.</text>
</comment>
<dbReference type="Proteomes" id="UP000814128">
    <property type="component" value="Unassembled WGS sequence"/>
</dbReference>
<protein>
    <submittedName>
        <fullName evidence="1">Uncharacterized protein</fullName>
    </submittedName>
</protein>
<gene>
    <name evidence="1" type="ORF">K488DRAFT_69876</name>
</gene>
<evidence type="ECO:0000313" key="1">
    <source>
        <dbReference type="EMBL" id="KAI0033478.1"/>
    </source>
</evidence>
<accession>A0ACB8QNQ9</accession>